<keyword evidence="2" id="KW-1185">Reference proteome</keyword>
<sequence>MDLFKWVQRRAMRMARGLEQLSNEDRLRKLKLFSLEKRRLWRDLIVAFQYIKGLIRKMEKSFLPGPLMAGEIVMILHRKRVNLDWKKKEDNFYGSETLERLSREVVDAPSLEVFKVRFGAGLSKLI</sequence>
<accession>A0A2I0TVR8</accession>
<reference evidence="2" key="2">
    <citation type="submission" date="2017-12" db="EMBL/GenBank/DDBJ databases">
        <title>Genome sequence of the Bar-tailed Godwit (Limosa lapponica baueri).</title>
        <authorList>
            <person name="Lima N.C.B."/>
            <person name="Parody-Merino A.M."/>
            <person name="Battley P.F."/>
            <person name="Fidler A.E."/>
            <person name="Prosdocimi F."/>
        </authorList>
    </citation>
    <scope>NUCLEOTIDE SEQUENCE [LARGE SCALE GENOMIC DNA]</scope>
</reference>
<dbReference type="EMBL" id="KZ506929">
    <property type="protein sequence ID" value="PKU37920.1"/>
    <property type="molecule type" value="Genomic_DNA"/>
</dbReference>
<evidence type="ECO:0000313" key="1">
    <source>
        <dbReference type="EMBL" id="PKU37920.1"/>
    </source>
</evidence>
<organism evidence="1 2">
    <name type="scientific">Limosa lapponica baueri</name>
    <dbReference type="NCBI Taxonomy" id="1758121"/>
    <lineage>
        <taxon>Eukaryota</taxon>
        <taxon>Metazoa</taxon>
        <taxon>Chordata</taxon>
        <taxon>Craniata</taxon>
        <taxon>Vertebrata</taxon>
        <taxon>Euteleostomi</taxon>
        <taxon>Archelosauria</taxon>
        <taxon>Archosauria</taxon>
        <taxon>Dinosauria</taxon>
        <taxon>Saurischia</taxon>
        <taxon>Theropoda</taxon>
        <taxon>Coelurosauria</taxon>
        <taxon>Aves</taxon>
        <taxon>Neognathae</taxon>
        <taxon>Neoaves</taxon>
        <taxon>Charadriiformes</taxon>
        <taxon>Scolopacidae</taxon>
        <taxon>Limosa</taxon>
    </lineage>
</organism>
<proteinExistence type="predicted"/>
<reference evidence="2" key="1">
    <citation type="submission" date="2017-11" db="EMBL/GenBank/DDBJ databases">
        <authorList>
            <person name="Lima N.C."/>
            <person name="Parody-Merino A.M."/>
            <person name="Battley P.F."/>
            <person name="Fidler A.E."/>
            <person name="Prosdocimi F."/>
        </authorList>
    </citation>
    <scope>NUCLEOTIDE SEQUENCE [LARGE SCALE GENOMIC DNA]</scope>
</reference>
<dbReference type="AlphaFoldDB" id="A0A2I0TVR8"/>
<dbReference type="Proteomes" id="UP000233556">
    <property type="component" value="Unassembled WGS sequence"/>
</dbReference>
<protein>
    <submittedName>
        <fullName evidence="1">Uncharacterized protein</fullName>
    </submittedName>
</protein>
<evidence type="ECO:0000313" key="2">
    <source>
        <dbReference type="Proteomes" id="UP000233556"/>
    </source>
</evidence>
<name>A0A2I0TVR8_LIMLA</name>
<gene>
    <name evidence="1" type="ORF">llap_11777</name>
</gene>